<dbReference type="AlphaFoldDB" id="A0A381R5P9"/>
<sequence>MKLERFTYLLAFLLLIVFTSDLQGQRRKNKVKLSENNKVEEFINDYIQDPWMIGHIQALQSELVRIGFEILPPETDGNVEIEILFEDFNFDPYYGNTADPKKSYILFRDPTTKKIVAKFYTNSILQDDEVGGPMTNSFSSGFESGGGGSGWNTTDAMPVDVNAIILDWVKQVETFY</sequence>
<gene>
    <name evidence="1" type="ORF">METZ01_LOCUS39042</name>
</gene>
<accession>A0A381R5P9</accession>
<evidence type="ECO:0008006" key="2">
    <source>
        <dbReference type="Google" id="ProtNLM"/>
    </source>
</evidence>
<organism evidence="1">
    <name type="scientific">marine metagenome</name>
    <dbReference type="NCBI Taxonomy" id="408172"/>
    <lineage>
        <taxon>unclassified sequences</taxon>
        <taxon>metagenomes</taxon>
        <taxon>ecological metagenomes</taxon>
    </lineage>
</organism>
<evidence type="ECO:0000313" key="1">
    <source>
        <dbReference type="EMBL" id="SUZ86188.1"/>
    </source>
</evidence>
<protein>
    <recommendedName>
        <fullName evidence="2">DUF4136 domain-containing protein</fullName>
    </recommendedName>
</protein>
<reference evidence="1" key="1">
    <citation type="submission" date="2018-05" db="EMBL/GenBank/DDBJ databases">
        <authorList>
            <person name="Lanie J.A."/>
            <person name="Ng W.-L."/>
            <person name="Kazmierczak K.M."/>
            <person name="Andrzejewski T.M."/>
            <person name="Davidsen T.M."/>
            <person name="Wayne K.J."/>
            <person name="Tettelin H."/>
            <person name="Glass J.I."/>
            <person name="Rusch D."/>
            <person name="Podicherti R."/>
            <person name="Tsui H.-C.T."/>
            <person name="Winkler M.E."/>
        </authorList>
    </citation>
    <scope>NUCLEOTIDE SEQUENCE</scope>
</reference>
<proteinExistence type="predicted"/>
<name>A0A381R5P9_9ZZZZ</name>
<dbReference type="EMBL" id="UINC01001670">
    <property type="protein sequence ID" value="SUZ86188.1"/>
    <property type="molecule type" value="Genomic_DNA"/>
</dbReference>